<evidence type="ECO:0000313" key="4">
    <source>
        <dbReference type="Proteomes" id="UP000321393"/>
    </source>
</evidence>
<evidence type="ECO:0000313" key="3">
    <source>
        <dbReference type="EMBL" id="TYK27140.1"/>
    </source>
</evidence>
<comment type="caution">
    <text evidence="3">The sequence shown here is derived from an EMBL/GenBank/DDBJ whole genome shotgun (WGS) entry which is preliminary data.</text>
</comment>
<accession>A0A5D3DV13</accession>
<feature type="domain" description="Tf2-1-like SH3-like" evidence="1">
    <location>
        <begin position="6"/>
        <end position="56"/>
    </location>
</feature>
<dbReference type="EMBL" id="SSTD01003014">
    <property type="protein sequence ID" value="TYK27140.1"/>
    <property type="molecule type" value="Genomic_DNA"/>
</dbReference>
<dbReference type="PANTHER" id="PTHR46148">
    <property type="entry name" value="CHROMO DOMAIN-CONTAINING PROTEIN"/>
    <property type="match status" value="1"/>
</dbReference>
<dbReference type="Pfam" id="PF24626">
    <property type="entry name" value="SH3_Tf2-1"/>
    <property type="match status" value="1"/>
</dbReference>
<name>A0A5D3DV13_CUCMM</name>
<dbReference type="AlphaFoldDB" id="A0A5D3DV13"/>
<protein>
    <submittedName>
        <fullName evidence="3">ABC transporter B family member 19-like</fullName>
    </submittedName>
</protein>
<evidence type="ECO:0000313" key="5">
    <source>
        <dbReference type="Proteomes" id="UP000321947"/>
    </source>
</evidence>
<reference evidence="4 5" key="1">
    <citation type="submission" date="2019-08" db="EMBL/GenBank/DDBJ databases">
        <title>Draft genome sequences of two oriental melons (Cucumis melo L. var makuwa).</title>
        <authorList>
            <person name="Kwon S.-Y."/>
        </authorList>
    </citation>
    <scope>NUCLEOTIDE SEQUENCE [LARGE SCALE GENOMIC DNA]</scope>
    <source>
        <strain evidence="5">cv. Chang Bougi</strain>
        <strain evidence="4">cv. SW 3</strain>
        <tissue evidence="3">Leaf</tissue>
    </source>
</reference>
<organism evidence="3 5">
    <name type="scientific">Cucumis melo var. makuwa</name>
    <name type="common">Oriental melon</name>
    <dbReference type="NCBI Taxonomy" id="1194695"/>
    <lineage>
        <taxon>Eukaryota</taxon>
        <taxon>Viridiplantae</taxon>
        <taxon>Streptophyta</taxon>
        <taxon>Embryophyta</taxon>
        <taxon>Tracheophyta</taxon>
        <taxon>Spermatophyta</taxon>
        <taxon>Magnoliopsida</taxon>
        <taxon>eudicotyledons</taxon>
        <taxon>Gunneridae</taxon>
        <taxon>Pentapetalae</taxon>
        <taxon>rosids</taxon>
        <taxon>fabids</taxon>
        <taxon>Cucurbitales</taxon>
        <taxon>Cucurbitaceae</taxon>
        <taxon>Benincaseae</taxon>
        <taxon>Cucumis</taxon>
    </lineage>
</organism>
<dbReference type="OrthoDB" id="1939135at2759"/>
<dbReference type="Proteomes" id="UP000321947">
    <property type="component" value="Unassembled WGS sequence"/>
</dbReference>
<sequence length="283" mass="31781">MKGVLRFEKKGKLSPRFVGPFEILERIGPVAYRLALSPAFFAGHDVFHVSMLRKYVADRTHVVDFKPLQINENLSYEEQHVEILAREVKMQCNRGIAVALGTLTIFFIENKKREKETLNFFSNPSCRRLAPPSHRRRSPPSAIFVYNRSSAPFRRSPLQGKSLAVVFSRADSSSRQRLVAIHHQSSSTASFCRRPSEIAATRATPHIVGRPSTSFLRTELDPRLHSSLRQPPACSLAFTRDQLVTTGSQVARVRERASSGVPLFRTLIGSKGRGKSKDKLAND</sequence>
<gene>
    <name evidence="3" type="ORF">E5676_scaffold1920G00160</name>
    <name evidence="2" type="ORF">E6C27_scaffold741G00200</name>
</gene>
<proteinExistence type="predicted"/>
<evidence type="ECO:0000313" key="2">
    <source>
        <dbReference type="EMBL" id="KAA0057153.1"/>
    </source>
</evidence>
<dbReference type="EMBL" id="SSTE01007205">
    <property type="protein sequence ID" value="KAA0057153.1"/>
    <property type="molecule type" value="Genomic_DNA"/>
</dbReference>
<dbReference type="Proteomes" id="UP000321393">
    <property type="component" value="Unassembled WGS sequence"/>
</dbReference>
<dbReference type="InterPro" id="IPR056924">
    <property type="entry name" value="SH3_Tf2-1"/>
</dbReference>
<evidence type="ECO:0000259" key="1">
    <source>
        <dbReference type="Pfam" id="PF24626"/>
    </source>
</evidence>
<dbReference type="PANTHER" id="PTHR46148:SF60">
    <property type="entry name" value="CHROMO DOMAIN-CONTAINING PROTEIN"/>
    <property type="match status" value="1"/>
</dbReference>